<keyword evidence="1" id="KW-1133">Transmembrane helix</keyword>
<feature type="transmembrane region" description="Helical" evidence="1">
    <location>
        <begin position="437"/>
        <end position="457"/>
    </location>
</feature>
<feature type="transmembrane region" description="Helical" evidence="1">
    <location>
        <begin position="971"/>
        <end position="988"/>
    </location>
</feature>
<dbReference type="PRINTS" id="PR00702">
    <property type="entry name" value="ACRIFLAVINRP"/>
</dbReference>
<feature type="transmembrane region" description="Helical" evidence="1">
    <location>
        <begin position="534"/>
        <end position="556"/>
    </location>
</feature>
<feature type="transmembrane region" description="Helical" evidence="1">
    <location>
        <begin position="469"/>
        <end position="491"/>
    </location>
</feature>
<dbReference type="Gene3D" id="3.30.70.1320">
    <property type="entry name" value="Multidrug efflux transporter AcrB pore domain like"/>
    <property type="match status" value="1"/>
</dbReference>
<dbReference type="SUPFAM" id="SSF82714">
    <property type="entry name" value="Multidrug efflux transporter AcrB TolC docking domain, DN and DC subdomains"/>
    <property type="match status" value="2"/>
</dbReference>
<dbReference type="PANTHER" id="PTHR32063">
    <property type="match status" value="1"/>
</dbReference>
<dbReference type="InterPro" id="IPR001036">
    <property type="entry name" value="Acrflvin-R"/>
</dbReference>
<name>U5T8X3_9GAMM</name>
<evidence type="ECO:0000313" key="3">
    <source>
        <dbReference type="Proteomes" id="UP000017640"/>
    </source>
</evidence>
<dbReference type="Gene3D" id="3.30.70.1440">
    <property type="entry name" value="Multidrug efflux transporter AcrB pore domain"/>
    <property type="match status" value="1"/>
</dbReference>
<dbReference type="PANTHER" id="PTHR32063:SF0">
    <property type="entry name" value="SWARMING MOTILITY PROTEIN SWRC"/>
    <property type="match status" value="1"/>
</dbReference>
<organism evidence="2 3">
    <name type="scientific">Spiribacter curvatus</name>
    <dbReference type="NCBI Taxonomy" id="1335757"/>
    <lineage>
        <taxon>Bacteria</taxon>
        <taxon>Pseudomonadati</taxon>
        <taxon>Pseudomonadota</taxon>
        <taxon>Gammaproteobacteria</taxon>
        <taxon>Chromatiales</taxon>
        <taxon>Ectothiorhodospiraceae</taxon>
        <taxon>Spiribacter</taxon>
    </lineage>
</organism>
<protein>
    <recommendedName>
        <fullName evidence="4">Acriflavin resistance protein</fullName>
    </recommendedName>
</protein>
<dbReference type="SUPFAM" id="SSF82693">
    <property type="entry name" value="Multidrug efflux transporter AcrB pore domain, PN1, PN2, PC1 and PC2 subdomains"/>
    <property type="match status" value="2"/>
</dbReference>
<dbReference type="KEGG" id="spiu:SPICUR_08955"/>
<keyword evidence="1" id="KW-0812">Transmembrane</keyword>
<dbReference type="SUPFAM" id="SSF82866">
    <property type="entry name" value="Multidrug efflux transporter AcrB transmembrane domain"/>
    <property type="match status" value="2"/>
</dbReference>
<dbReference type="HOGENOM" id="CLU_002755_1_2_6"/>
<dbReference type="Gene3D" id="3.30.2090.10">
    <property type="entry name" value="Multidrug efflux transporter AcrB TolC docking domain, DN and DC subdomains"/>
    <property type="match status" value="2"/>
</dbReference>
<reference evidence="2 3" key="1">
    <citation type="journal article" date="2013" name="BMC Genomics">
        <title>Genomes of "Spiribacter", a streamlined, successful halophilic bacterium.</title>
        <authorList>
            <person name="Lopez-Perez M."/>
            <person name="Ghai R."/>
            <person name="Leon M.J."/>
            <person name="Rodriguez-Olmos A."/>
            <person name="Copa-Patino J.L."/>
            <person name="Soliveri J."/>
            <person name="Sanchez-Porro C."/>
            <person name="Ventosa A."/>
            <person name="Rodriguez-Valera F."/>
        </authorList>
    </citation>
    <scope>NUCLEOTIDE SEQUENCE [LARGE SCALE GENOMIC DNA]</scope>
    <source>
        <strain evidence="2 3">UAH-SP71</strain>
    </source>
</reference>
<feature type="transmembrane region" description="Helical" evidence="1">
    <location>
        <begin position="869"/>
        <end position="889"/>
    </location>
</feature>
<evidence type="ECO:0000313" key="2">
    <source>
        <dbReference type="EMBL" id="AGY92712.1"/>
    </source>
</evidence>
<accession>U5T8X3</accession>
<feature type="transmembrane region" description="Helical" evidence="1">
    <location>
        <begin position="922"/>
        <end position="943"/>
    </location>
</feature>
<proteinExistence type="predicted"/>
<keyword evidence="3" id="KW-1185">Reference proteome</keyword>
<sequence length="1055" mass="114397">MPPPTATDPMRTLIDAALSRSRSVTLVLLLILIMGAVAYQAIPKEAEPDVNIPVIYVSMAYQGISPEDAERLLVRPMERELSSIEGLDEIKGTATEGFASVLLEFDAGFDADQALDDVREGVDIARSELPQGAEEPRVNEVNVALFPVLTVALSGAVPERTLIDAAERLQDEVESLPGVLEADIGGNREELLEVTVDDRVMQTYDVSYADLFNLVDRNNRLIAAGALDTGAGRLSVKVPGVIEDMDDVRSLPVKVADDRVVTFGDVADVRRTFKDADEFARVNGQAAVTLEVSKRVGANIIEVNDQVRRIVEASRAEWPSSMEVTYLQDRSDDIRTMLRDLQNNVLTAVVLVMIVVVAAMGWRPALLVGLAIPGSFLAGTLAIHAMGYTMNIVVLFSLILVVGMLVDAAIVVVELAERRLTEGWSALEAYRYGARRMSWPIVAATITTLSVFVPLLFWGGVVGQFMKYLPITVIVTLTASLAMALVFIPVLGSRFGRREATQGSHHRRVRIAEDGDLNTLDGFSGAYLRMLRGALNMPGTVLVVILAVVVSTYIAYARFGVGVEFFPSTEPDYARVQVQARGDLSIREKDELVRAVESRLSGFDEVDFAYARTFADPTRTGGQSLARDAIGVVQLDFVDWTQRRPAAVIIKDIRAALADIPGIRIQIAEQTQGPGQAKPVELQVSGQPDRLATGVEALRTRMSQLGGFADVEDNRPLPGIEWALRVDREQAARYGADVQLVGNAVQLVTNGVLIADYRPDNADDELDIRVRYPVADRSLESLGQLRVPTRHGQVPVSHFVDFEPSPKTGTLERINGQRVLTVNADVAAGRLVDERVQALRGSIADEPLPEGVSVRFKGEDEDQREAQSFLSVAFGVAVALMCIILLTQFNSVYQTVLVLSAIVLSTAGVLLGLMITQRPFGIVMGGVGMIALAGIVVNNNIVLIDTYNALRAQGQPVAEAIQRTAAQRLRPVLLTSVTTVLGLMPMVLKLNVDLLGRSIEFNAPSTQWWAQLSATIAGGLTFATLLTLVLTPCLLMLGHNTHQALARRKTGGTPA</sequence>
<dbReference type="EMBL" id="CP005990">
    <property type="protein sequence ID" value="AGY92712.1"/>
    <property type="molecule type" value="Genomic_DNA"/>
</dbReference>
<feature type="transmembrane region" description="Helical" evidence="1">
    <location>
        <begin position="366"/>
        <end position="386"/>
    </location>
</feature>
<evidence type="ECO:0000256" key="1">
    <source>
        <dbReference type="SAM" id="Phobius"/>
    </source>
</evidence>
<dbReference type="Gene3D" id="3.30.70.1430">
    <property type="entry name" value="Multidrug efflux transporter AcrB pore domain"/>
    <property type="match status" value="2"/>
</dbReference>
<evidence type="ECO:0008006" key="4">
    <source>
        <dbReference type="Google" id="ProtNLM"/>
    </source>
</evidence>
<dbReference type="GO" id="GO:0042910">
    <property type="term" value="F:xenobiotic transmembrane transporter activity"/>
    <property type="evidence" value="ECO:0007669"/>
    <property type="project" value="TreeGrafter"/>
</dbReference>
<dbReference type="AlphaFoldDB" id="U5T8X3"/>
<dbReference type="Proteomes" id="UP000017640">
    <property type="component" value="Chromosome"/>
</dbReference>
<dbReference type="Gene3D" id="1.20.1640.10">
    <property type="entry name" value="Multidrug efflux transporter AcrB transmembrane domain"/>
    <property type="match status" value="2"/>
</dbReference>
<dbReference type="PATRIC" id="fig|1335757.3.peg.1743"/>
<gene>
    <name evidence="2" type="ORF">SPICUR_08955</name>
</gene>
<dbReference type="GO" id="GO:0005886">
    <property type="term" value="C:plasma membrane"/>
    <property type="evidence" value="ECO:0007669"/>
    <property type="project" value="TreeGrafter"/>
</dbReference>
<feature type="transmembrane region" description="Helical" evidence="1">
    <location>
        <begin position="1008"/>
        <end position="1038"/>
    </location>
</feature>
<dbReference type="eggNOG" id="COG0841">
    <property type="taxonomic scope" value="Bacteria"/>
</dbReference>
<dbReference type="Pfam" id="PF00873">
    <property type="entry name" value="ACR_tran"/>
    <property type="match status" value="1"/>
</dbReference>
<feature type="transmembrane region" description="Helical" evidence="1">
    <location>
        <begin position="896"/>
        <end position="916"/>
    </location>
</feature>
<dbReference type="InterPro" id="IPR027463">
    <property type="entry name" value="AcrB_DN_DC_subdom"/>
</dbReference>
<feature type="transmembrane region" description="Helical" evidence="1">
    <location>
        <begin position="392"/>
        <end position="416"/>
    </location>
</feature>
<feature type="transmembrane region" description="Helical" evidence="1">
    <location>
        <begin position="341"/>
        <end position="359"/>
    </location>
</feature>
<dbReference type="STRING" id="1335757.SPICUR_08955"/>
<keyword evidence="1" id="KW-0472">Membrane</keyword>